<reference evidence="1" key="1">
    <citation type="journal article" date="2021" name="Front. Plant Sci.">
        <title>Chromosome-Scale Genome Assembly for Chinese Sour Jujube and Insights Into Its Genome Evolution and Domestication Signature.</title>
        <authorList>
            <person name="Shen L.-Y."/>
            <person name="Luo H."/>
            <person name="Wang X.-L."/>
            <person name="Wang X.-M."/>
            <person name="Qiu X.-J."/>
            <person name="Liu H."/>
            <person name="Zhou S.-S."/>
            <person name="Jia K.-H."/>
            <person name="Nie S."/>
            <person name="Bao Y.-T."/>
            <person name="Zhang R.-G."/>
            <person name="Yun Q.-Z."/>
            <person name="Chai Y.-H."/>
            <person name="Lu J.-Y."/>
            <person name="Li Y."/>
            <person name="Zhao S.-W."/>
            <person name="Mao J.-F."/>
            <person name="Jia S.-G."/>
            <person name="Mao Y.-M."/>
        </authorList>
    </citation>
    <scope>NUCLEOTIDE SEQUENCE</scope>
    <source>
        <strain evidence="1">AT0</strain>
        <tissue evidence="1">Leaf</tissue>
    </source>
</reference>
<evidence type="ECO:0000313" key="2">
    <source>
        <dbReference type="Proteomes" id="UP000813462"/>
    </source>
</evidence>
<sequence length="89" mass="9863">MGSGFINPNQALDPGQKKRNYVSGVSNFGCGKVIARAISPMVRLVVYMVIWHGKIITFDDVLACIDQALVHIVNFIELLLLKKVHPQSQ</sequence>
<dbReference type="Proteomes" id="UP000813462">
    <property type="component" value="Unassembled WGS sequence"/>
</dbReference>
<dbReference type="AlphaFoldDB" id="A0A978VX94"/>
<dbReference type="EMBL" id="JAEACU010000002">
    <property type="protein sequence ID" value="KAH7543439.1"/>
    <property type="molecule type" value="Genomic_DNA"/>
</dbReference>
<accession>A0A978VX94</accession>
<name>A0A978VX94_ZIZJJ</name>
<comment type="caution">
    <text evidence="1">The sequence shown here is derived from an EMBL/GenBank/DDBJ whole genome shotgun (WGS) entry which is preliminary data.</text>
</comment>
<proteinExistence type="predicted"/>
<organism evidence="1 2">
    <name type="scientific">Ziziphus jujuba var. spinosa</name>
    <dbReference type="NCBI Taxonomy" id="714518"/>
    <lineage>
        <taxon>Eukaryota</taxon>
        <taxon>Viridiplantae</taxon>
        <taxon>Streptophyta</taxon>
        <taxon>Embryophyta</taxon>
        <taxon>Tracheophyta</taxon>
        <taxon>Spermatophyta</taxon>
        <taxon>Magnoliopsida</taxon>
        <taxon>eudicotyledons</taxon>
        <taxon>Gunneridae</taxon>
        <taxon>Pentapetalae</taxon>
        <taxon>rosids</taxon>
        <taxon>fabids</taxon>
        <taxon>Rosales</taxon>
        <taxon>Rhamnaceae</taxon>
        <taxon>Paliureae</taxon>
        <taxon>Ziziphus</taxon>
    </lineage>
</organism>
<protein>
    <submittedName>
        <fullName evidence="1">Uncharacterized protein</fullName>
    </submittedName>
</protein>
<gene>
    <name evidence="1" type="ORF">FEM48_Zijuj02G0184200</name>
</gene>
<evidence type="ECO:0000313" key="1">
    <source>
        <dbReference type="EMBL" id="KAH7543439.1"/>
    </source>
</evidence>